<dbReference type="EMBL" id="ML210216">
    <property type="protein sequence ID" value="TFK23544.1"/>
    <property type="molecule type" value="Genomic_DNA"/>
</dbReference>
<reference evidence="2 3" key="1">
    <citation type="journal article" date="2019" name="Nat. Ecol. Evol.">
        <title>Megaphylogeny resolves global patterns of mushroom evolution.</title>
        <authorList>
            <person name="Varga T."/>
            <person name="Krizsan K."/>
            <person name="Foldi C."/>
            <person name="Dima B."/>
            <person name="Sanchez-Garcia M."/>
            <person name="Sanchez-Ramirez S."/>
            <person name="Szollosi G.J."/>
            <person name="Szarkandi J.G."/>
            <person name="Papp V."/>
            <person name="Albert L."/>
            <person name="Andreopoulos W."/>
            <person name="Angelini C."/>
            <person name="Antonin V."/>
            <person name="Barry K.W."/>
            <person name="Bougher N.L."/>
            <person name="Buchanan P."/>
            <person name="Buyck B."/>
            <person name="Bense V."/>
            <person name="Catcheside P."/>
            <person name="Chovatia M."/>
            <person name="Cooper J."/>
            <person name="Damon W."/>
            <person name="Desjardin D."/>
            <person name="Finy P."/>
            <person name="Geml J."/>
            <person name="Haridas S."/>
            <person name="Hughes K."/>
            <person name="Justo A."/>
            <person name="Karasinski D."/>
            <person name="Kautmanova I."/>
            <person name="Kiss B."/>
            <person name="Kocsube S."/>
            <person name="Kotiranta H."/>
            <person name="LaButti K.M."/>
            <person name="Lechner B.E."/>
            <person name="Liimatainen K."/>
            <person name="Lipzen A."/>
            <person name="Lukacs Z."/>
            <person name="Mihaltcheva S."/>
            <person name="Morgado L.N."/>
            <person name="Niskanen T."/>
            <person name="Noordeloos M.E."/>
            <person name="Ohm R.A."/>
            <person name="Ortiz-Santana B."/>
            <person name="Ovrebo C."/>
            <person name="Racz N."/>
            <person name="Riley R."/>
            <person name="Savchenko A."/>
            <person name="Shiryaev A."/>
            <person name="Soop K."/>
            <person name="Spirin V."/>
            <person name="Szebenyi C."/>
            <person name="Tomsovsky M."/>
            <person name="Tulloss R.E."/>
            <person name="Uehling J."/>
            <person name="Grigoriev I.V."/>
            <person name="Vagvolgyi C."/>
            <person name="Papp T."/>
            <person name="Martin F.M."/>
            <person name="Miettinen O."/>
            <person name="Hibbett D.S."/>
            <person name="Nagy L.G."/>
        </authorList>
    </citation>
    <scope>NUCLEOTIDE SEQUENCE [LARGE SCALE GENOMIC DNA]</scope>
    <source>
        <strain evidence="2 3">CBS 121175</strain>
    </source>
</reference>
<organism evidence="2 3">
    <name type="scientific">Coprinopsis marcescibilis</name>
    <name type="common">Agaric fungus</name>
    <name type="synonym">Psathyrella marcescibilis</name>
    <dbReference type="NCBI Taxonomy" id="230819"/>
    <lineage>
        <taxon>Eukaryota</taxon>
        <taxon>Fungi</taxon>
        <taxon>Dikarya</taxon>
        <taxon>Basidiomycota</taxon>
        <taxon>Agaricomycotina</taxon>
        <taxon>Agaricomycetes</taxon>
        <taxon>Agaricomycetidae</taxon>
        <taxon>Agaricales</taxon>
        <taxon>Agaricineae</taxon>
        <taxon>Psathyrellaceae</taxon>
        <taxon>Coprinopsis</taxon>
    </lineage>
</organism>
<feature type="transmembrane region" description="Helical" evidence="1">
    <location>
        <begin position="96"/>
        <end position="117"/>
    </location>
</feature>
<name>A0A5C3KSW9_COPMA</name>
<proteinExistence type="predicted"/>
<feature type="transmembrane region" description="Helical" evidence="1">
    <location>
        <begin position="66"/>
        <end position="84"/>
    </location>
</feature>
<sequence>MLTYTPEALCEAASNYRHQWSVAWVLSSVSVNEITTSLIAYRLVTATQGISAMLPSNRTTATTDKMIIFLVEAALPTAVFGLLIETQGGMVVAYTLVQVSYTLFTCFVALAPQLIILRVTSGRSWTNSGELTGAASQVMLRPAELLTFACTQRPSTGVCPLCHQMGVITTENRNSEFWFCCVMTYYVTRHFYASRLKSLLFGLFMLQINKGAPSLGWAGHSQQNKGRAWAGTRLLDW</sequence>
<dbReference type="AlphaFoldDB" id="A0A5C3KSW9"/>
<keyword evidence="3" id="KW-1185">Reference proteome</keyword>
<keyword evidence="1" id="KW-1133">Transmembrane helix</keyword>
<protein>
    <submittedName>
        <fullName evidence="2">Uncharacterized protein</fullName>
    </submittedName>
</protein>
<evidence type="ECO:0000313" key="2">
    <source>
        <dbReference type="EMBL" id="TFK23544.1"/>
    </source>
</evidence>
<evidence type="ECO:0000256" key="1">
    <source>
        <dbReference type="SAM" id="Phobius"/>
    </source>
</evidence>
<dbReference type="Proteomes" id="UP000307440">
    <property type="component" value="Unassembled WGS sequence"/>
</dbReference>
<evidence type="ECO:0000313" key="3">
    <source>
        <dbReference type="Proteomes" id="UP000307440"/>
    </source>
</evidence>
<gene>
    <name evidence="2" type="ORF">FA15DRAFT_656601</name>
</gene>
<accession>A0A5C3KSW9</accession>
<keyword evidence="1" id="KW-0812">Transmembrane</keyword>
<keyword evidence="1" id="KW-0472">Membrane</keyword>